<keyword evidence="3" id="KW-1185">Reference proteome</keyword>
<comment type="caution">
    <text evidence="2">The sequence shown here is derived from an EMBL/GenBank/DDBJ whole genome shotgun (WGS) entry which is preliminary data.</text>
</comment>
<feature type="compositionally biased region" description="Basic and acidic residues" evidence="1">
    <location>
        <begin position="562"/>
        <end position="572"/>
    </location>
</feature>
<feature type="region of interest" description="Disordered" evidence="1">
    <location>
        <begin position="183"/>
        <end position="229"/>
    </location>
</feature>
<feature type="compositionally biased region" description="Polar residues" evidence="1">
    <location>
        <begin position="400"/>
        <end position="410"/>
    </location>
</feature>
<feature type="compositionally biased region" description="Polar residues" evidence="1">
    <location>
        <begin position="62"/>
        <end position="87"/>
    </location>
</feature>
<dbReference type="Proteomes" id="UP000758155">
    <property type="component" value="Unassembled WGS sequence"/>
</dbReference>
<evidence type="ECO:0000256" key="1">
    <source>
        <dbReference type="SAM" id="MobiDB-lite"/>
    </source>
</evidence>
<feature type="region of interest" description="Disordered" evidence="1">
    <location>
        <begin position="400"/>
        <end position="440"/>
    </location>
</feature>
<feature type="region of interest" description="Disordered" evidence="1">
    <location>
        <begin position="828"/>
        <end position="909"/>
    </location>
</feature>
<feature type="compositionally biased region" description="Polar residues" evidence="1">
    <location>
        <begin position="157"/>
        <end position="169"/>
    </location>
</feature>
<sequence length="928" mass="100856">MGRSRGHFSFPIPGRRQKKQESSAGSPKAPQSPSAQQWHPHLEEPSSKAHRVLGTSEAPMFRTQSRQTSNMPANPAYTTIAVSSESGYGNEYEDRASATATEYTKRPAMSKRPSSNVLGNSTGDSSRRGSDNSTAGHRLQPQTSNSTMRSHYDAKNSPLSISQQTSNSAVRDMALRRGRPQVVTDGHAHTFNGFEASPISPITESERRKSKPAKLDLSKLFPKPNAGDIQKYSNNLLSPNKMVHSPAAMSMNSEYFAQPMTREPTPAPKGHAKLTKHATRRHAEHAPPAPKSPKRLFKRDEYDNAKVHIRRPPKGVQHWFDALDEDSDETPAPPKQQVHAPQARRPNNTPKIPLRKTSLGGLYQASAPSHPAPRAQKSVPGFSSDSFSHEDIIDISGLVSPSQYSLPNSTKTKESSLSKHNLQDSSCLSFSSSEDEHDEDRRALRNFTVRKSINMDDDAGDIVFGQAQAFEVRPKRYSERKMSITSTSTSAATIDIMYTPETFSSPNFSRVSNYSASRRSSHLRQPSIILEDEDDRPRTAAHAPPSSSAYSVRSTRTSASEPHPRTAAAERKMMAVTPEEEALLELMRKKRASMAKQSSTSMSKAYIEQEDQRQKALEALQKTGQTSAFFANESPAASPVKLVEMKSKRKSVAASSTSSAHLTPPPRGRSTRTNHDVNNTSTLRDSSVSDGEGFTFPVARGSLPHHIPTPGAFSPLDPFPPIWPSQDASVASPTTIDHVSPLPSPVTPGPRLGDHDTVKIASSDTSADGEDVVVHETDLPVHIIKAAKSLETMESSHQRRRTASSGADMSFPVPPSFGARDLAPVSEASISSRTPSIIEPTMPAVPERSSKRAMAIAMEQRSRQSSVGSNASSRSHTSSLNASSLLTGRERSRHASRGSSVASVTRSKARNSVSDDVLAAWGSLGGTY</sequence>
<feature type="region of interest" description="Disordered" evidence="1">
    <location>
        <begin position="1"/>
        <end position="171"/>
    </location>
</feature>
<organism evidence="2 3">
    <name type="scientific">Didymella heteroderae</name>
    <dbReference type="NCBI Taxonomy" id="1769908"/>
    <lineage>
        <taxon>Eukaryota</taxon>
        <taxon>Fungi</taxon>
        <taxon>Dikarya</taxon>
        <taxon>Ascomycota</taxon>
        <taxon>Pezizomycotina</taxon>
        <taxon>Dothideomycetes</taxon>
        <taxon>Pleosporomycetidae</taxon>
        <taxon>Pleosporales</taxon>
        <taxon>Pleosporineae</taxon>
        <taxon>Didymellaceae</taxon>
        <taxon>Didymella</taxon>
    </lineage>
</organism>
<feature type="region of interest" description="Disordered" evidence="1">
    <location>
        <begin position="648"/>
        <end position="690"/>
    </location>
</feature>
<feature type="compositionally biased region" description="Polar residues" evidence="1">
    <location>
        <begin position="507"/>
        <end position="518"/>
    </location>
</feature>
<feature type="region of interest" description="Disordered" evidence="1">
    <location>
        <begin position="507"/>
        <end position="572"/>
    </location>
</feature>
<reference evidence="2" key="1">
    <citation type="submission" date="2019-04" db="EMBL/GenBank/DDBJ databases">
        <title>Sequencing of skin fungus with MAO and IRED activity.</title>
        <authorList>
            <person name="Marsaioli A.J."/>
            <person name="Bonatto J.M.C."/>
            <person name="Reis Junior O."/>
        </authorList>
    </citation>
    <scope>NUCLEOTIDE SEQUENCE</scope>
    <source>
        <strain evidence="2">28M1</strain>
    </source>
</reference>
<evidence type="ECO:0000313" key="2">
    <source>
        <dbReference type="EMBL" id="KAF3037783.1"/>
    </source>
</evidence>
<feature type="compositionally biased region" description="Polar residues" evidence="1">
    <location>
        <begin position="112"/>
        <end position="124"/>
    </location>
</feature>
<feature type="compositionally biased region" description="Polar residues" evidence="1">
    <location>
        <begin position="676"/>
        <end position="689"/>
    </location>
</feature>
<dbReference type="AlphaFoldDB" id="A0A9P4WNF9"/>
<dbReference type="OrthoDB" id="5244050at2759"/>
<feature type="compositionally biased region" description="Basic residues" evidence="1">
    <location>
        <begin position="270"/>
        <end position="283"/>
    </location>
</feature>
<feature type="compositionally biased region" description="Low complexity" evidence="1">
    <location>
        <begin position="540"/>
        <end position="551"/>
    </location>
</feature>
<name>A0A9P4WNF9_9PLEO</name>
<gene>
    <name evidence="2" type="ORF">E8E12_003793</name>
</gene>
<proteinExistence type="predicted"/>
<dbReference type="EMBL" id="SWKV01000040">
    <property type="protein sequence ID" value="KAF3037783.1"/>
    <property type="molecule type" value="Genomic_DNA"/>
</dbReference>
<feature type="region of interest" description="Disordered" evidence="1">
    <location>
        <begin position="259"/>
        <end position="385"/>
    </location>
</feature>
<accession>A0A9P4WNF9</accession>
<feature type="region of interest" description="Disordered" evidence="1">
    <location>
        <begin position="791"/>
        <end position="813"/>
    </location>
</feature>
<protein>
    <submittedName>
        <fullName evidence="2">Uncharacterized protein</fullName>
    </submittedName>
</protein>
<feature type="compositionally biased region" description="Polar residues" evidence="1">
    <location>
        <begin position="863"/>
        <end position="886"/>
    </location>
</feature>
<feature type="compositionally biased region" description="Polar residues" evidence="1">
    <location>
        <begin position="131"/>
        <end position="149"/>
    </location>
</feature>
<feature type="compositionally biased region" description="Polar residues" evidence="1">
    <location>
        <begin position="897"/>
        <end position="909"/>
    </location>
</feature>
<evidence type="ECO:0000313" key="3">
    <source>
        <dbReference type="Proteomes" id="UP000758155"/>
    </source>
</evidence>
<feature type="compositionally biased region" description="Polar residues" evidence="1">
    <location>
        <begin position="22"/>
        <end position="37"/>
    </location>
</feature>